<dbReference type="PROSITE" id="PS50043">
    <property type="entry name" value="HTH_LUXR_2"/>
    <property type="match status" value="1"/>
</dbReference>
<proteinExistence type="predicted"/>
<dbReference type="InterPro" id="IPR005143">
    <property type="entry name" value="TF_LuxR_autoind-bd_dom"/>
</dbReference>
<dbReference type="EMBL" id="WIND01000004">
    <property type="protein sequence ID" value="MSU89565.1"/>
    <property type="molecule type" value="Genomic_DNA"/>
</dbReference>
<evidence type="ECO:0000256" key="1">
    <source>
        <dbReference type="ARBA" id="ARBA00023015"/>
    </source>
</evidence>
<dbReference type="PANTHER" id="PTHR44688:SF16">
    <property type="entry name" value="DNA-BINDING TRANSCRIPTIONAL ACTIVATOR DEVR_DOSR"/>
    <property type="match status" value="1"/>
</dbReference>
<comment type="caution">
    <text evidence="5">The sequence shown here is derived from an EMBL/GenBank/DDBJ whole genome shotgun (WGS) entry which is preliminary data.</text>
</comment>
<dbReference type="Pfam" id="PF00196">
    <property type="entry name" value="GerE"/>
    <property type="match status" value="1"/>
</dbReference>
<sequence length="242" mass="26858">MRRMSRMIWVQSFLERLESTTTLDQIQALVEGLRDELGVEHAIYHLVGATGREYGAMTYDPDWVDRYKSERYFNVDPVVLAALRTTSPLDWQSLDWTARSARRLLGEAVSEGVGKQGISVPIRGVGGQMAMFSVTSYDNEASWERFGRQHMPNLVLAGNYIHQQAARIMGADQLAGVADLSPRERDVLTFLAVGHSRSAAADKLGISEHTLRAYLDTARLKLGAQNTTHAVALAMTRGLLLP</sequence>
<dbReference type="GO" id="GO:0006355">
    <property type="term" value="P:regulation of DNA-templated transcription"/>
    <property type="evidence" value="ECO:0007669"/>
    <property type="project" value="InterPro"/>
</dbReference>
<evidence type="ECO:0000256" key="3">
    <source>
        <dbReference type="ARBA" id="ARBA00023163"/>
    </source>
</evidence>
<protein>
    <submittedName>
        <fullName evidence="5">LuxR family transcriptional regulator</fullName>
    </submittedName>
</protein>
<dbReference type="SUPFAM" id="SSF75516">
    <property type="entry name" value="Pheromone-binding domain of LuxR-like quorum-sensing transcription factors"/>
    <property type="match status" value="1"/>
</dbReference>
<dbReference type="CDD" id="cd06170">
    <property type="entry name" value="LuxR_C_like"/>
    <property type="match status" value="1"/>
</dbReference>
<dbReference type="GO" id="GO:0003677">
    <property type="term" value="F:DNA binding"/>
    <property type="evidence" value="ECO:0007669"/>
    <property type="project" value="UniProtKB-KW"/>
</dbReference>
<reference evidence="5 6" key="1">
    <citation type="submission" date="2019-10" db="EMBL/GenBank/DDBJ databases">
        <title>Cognatihalovulum marinum gen. nov. sp. nov., a new member of the family Rhodobacteraceae isolated from deep seawater of the Northwest Indian Ocean.</title>
        <authorList>
            <person name="Ruan C."/>
            <person name="Wang J."/>
            <person name="Zheng X."/>
            <person name="Song L."/>
            <person name="Zhu Y."/>
            <person name="Huang Y."/>
            <person name="Lu Z."/>
            <person name="Du W."/>
            <person name="Huang L."/>
            <person name="Dai X."/>
        </authorList>
    </citation>
    <scope>NUCLEOTIDE SEQUENCE [LARGE SCALE GENOMIC DNA]</scope>
    <source>
        <strain evidence="5 6">2CG4</strain>
    </source>
</reference>
<keyword evidence="2" id="KW-0238">DNA-binding</keyword>
<dbReference type="InterPro" id="IPR000792">
    <property type="entry name" value="Tscrpt_reg_LuxR_C"/>
</dbReference>
<dbReference type="PANTHER" id="PTHR44688">
    <property type="entry name" value="DNA-BINDING TRANSCRIPTIONAL ACTIVATOR DEVR_DOSR"/>
    <property type="match status" value="1"/>
</dbReference>
<evidence type="ECO:0000313" key="6">
    <source>
        <dbReference type="Proteomes" id="UP000474957"/>
    </source>
</evidence>
<dbReference type="Gene3D" id="3.30.450.80">
    <property type="entry name" value="Transcription factor LuxR-like, autoinducer-binding domain"/>
    <property type="match status" value="1"/>
</dbReference>
<dbReference type="Pfam" id="PF03472">
    <property type="entry name" value="Autoind_bind"/>
    <property type="match status" value="1"/>
</dbReference>
<keyword evidence="3" id="KW-0804">Transcription</keyword>
<name>A0A6L5Z0F2_9RHOB</name>
<keyword evidence="1" id="KW-0805">Transcription regulation</keyword>
<dbReference type="PRINTS" id="PR00038">
    <property type="entry name" value="HTHLUXR"/>
</dbReference>
<feature type="domain" description="HTH luxR-type" evidence="4">
    <location>
        <begin position="173"/>
        <end position="238"/>
    </location>
</feature>
<dbReference type="InterPro" id="IPR036693">
    <property type="entry name" value="TF_LuxR_autoind-bd_dom_sf"/>
</dbReference>
<dbReference type="InterPro" id="IPR016032">
    <property type="entry name" value="Sig_transdc_resp-reg_C-effctor"/>
</dbReference>
<organism evidence="5 6">
    <name type="scientific">Halovulum marinum</name>
    <dbReference type="NCBI Taxonomy" id="2662447"/>
    <lineage>
        <taxon>Bacteria</taxon>
        <taxon>Pseudomonadati</taxon>
        <taxon>Pseudomonadota</taxon>
        <taxon>Alphaproteobacteria</taxon>
        <taxon>Rhodobacterales</taxon>
        <taxon>Paracoccaceae</taxon>
        <taxon>Halovulum</taxon>
    </lineage>
</organism>
<dbReference type="Gene3D" id="1.10.10.10">
    <property type="entry name" value="Winged helix-like DNA-binding domain superfamily/Winged helix DNA-binding domain"/>
    <property type="match status" value="1"/>
</dbReference>
<dbReference type="SUPFAM" id="SSF46894">
    <property type="entry name" value="C-terminal effector domain of the bipartite response regulators"/>
    <property type="match status" value="1"/>
</dbReference>
<evidence type="ECO:0000256" key="2">
    <source>
        <dbReference type="ARBA" id="ARBA00023125"/>
    </source>
</evidence>
<dbReference type="AlphaFoldDB" id="A0A6L5Z0F2"/>
<evidence type="ECO:0000313" key="5">
    <source>
        <dbReference type="EMBL" id="MSU89565.1"/>
    </source>
</evidence>
<keyword evidence="6" id="KW-1185">Reference proteome</keyword>
<dbReference type="InterPro" id="IPR036388">
    <property type="entry name" value="WH-like_DNA-bd_sf"/>
</dbReference>
<dbReference type="Proteomes" id="UP000474957">
    <property type="component" value="Unassembled WGS sequence"/>
</dbReference>
<accession>A0A6L5Z0F2</accession>
<gene>
    <name evidence="5" type="ORF">GE300_08040</name>
</gene>
<evidence type="ECO:0000259" key="4">
    <source>
        <dbReference type="PROSITE" id="PS50043"/>
    </source>
</evidence>
<dbReference type="SMART" id="SM00421">
    <property type="entry name" value="HTH_LUXR"/>
    <property type="match status" value="1"/>
</dbReference>